<reference evidence="2 3" key="1">
    <citation type="submission" date="2020-02" db="EMBL/GenBank/DDBJ databases">
        <title>Draft genome sequence of Haematococcus lacustris strain NIES-144.</title>
        <authorList>
            <person name="Morimoto D."/>
            <person name="Nakagawa S."/>
            <person name="Yoshida T."/>
            <person name="Sawayama S."/>
        </authorList>
    </citation>
    <scope>NUCLEOTIDE SEQUENCE [LARGE SCALE GENOMIC DNA]</scope>
    <source>
        <strain evidence="2 3">NIES-144</strain>
    </source>
</reference>
<feature type="compositionally biased region" description="Low complexity" evidence="1">
    <location>
        <begin position="56"/>
        <end position="78"/>
    </location>
</feature>
<evidence type="ECO:0000313" key="2">
    <source>
        <dbReference type="EMBL" id="GFH25636.1"/>
    </source>
</evidence>
<gene>
    <name evidence="2" type="ORF">HaLaN_23632</name>
</gene>
<accession>A0A6A0A1K1</accession>
<feature type="compositionally biased region" description="Low complexity" evidence="1">
    <location>
        <begin position="1"/>
        <end position="18"/>
    </location>
</feature>
<dbReference type="EMBL" id="BLLF01002871">
    <property type="protein sequence ID" value="GFH25636.1"/>
    <property type="molecule type" value="Genomic_DNA"/>
</dbReference>
<feature type="region of interest" description="Disordered" evidence="1">
    <location>
        <begin position="1"/>
        <end position="98"/>
    </location>
</feature>
<evidence type="ECO:0000313" key="3">
    <source>
        <dbReference type="Proteomes" id="UP000485058"/>
    </source>
</evidence>
<proteinExistence type="predicted"/>
<dbReference type="AlphaFoldDB" id="A0A6A0A1K1"/>
<organism evidence="2 3">
    <name type="scientific">Haematococcus lacustris</name>
    <name type="common">Green alga</name>
    <name type="synonym">Haematococcus pluvialis</name>
    <dbReference type="NCBI Taxonomy" id="44745"/>
    <lineage>
        <taxon>Eukaryota</taxon>
        <taxon>Viridiplantae</taxon>
        <taxon>Chlorophyta</taxon>
        <taxon>core chlorophytes</taxon>
        <taxon>Chlorophyceae</taxon>
        <taxon>CS clade</taxon>
        <taxon>Chlamydomonadales</taxon>
        <taxon>Haematococcaceae</taxon>
        <taxon>Haematococcus</taxon>
    </lineage>
</organism>
<feature type="compositionally biased region" description="Gly residues" evidence="1">
    <location>
        <begin position="19"/>
        <end position="31"/>
    </location>
</feature>
<dbReference type="Proteomes" id="UP000485058">
    <property type="component" value="Unassembled WGS sequence"/>
</dbReference>
<protein>
    <submittedName>
        <fullName evidence="2">Uncharacterized protein</fullName>
    </submittedName>
</protein>
<sequence>MGAPAPSPSALTAASGPGAIEGSGASGGSNAGDGFEPSQGQEGAVESHRGSGGSGDSSDQSSLPPSGAPSPNGNSSMSQQAQTAGGGTFDAIALAASQ</sequence>
<keyword evidence="3" id="KW-1185">Reference proteome</keyword>
<evidence type="ECO:0000256" key="1">
    <source>
        <dbReference type="SAM" id="MobiDB-lite"/>
    </source>
</evidence>
<name>A0A6A0A1K1_HAELA</name>
<comment type="caution">
    <text evidence="2">The sequence shown here is derived from an EMBL/GenBank/DDBJ whole genome shotgun (WGS) entry which is preliminary data.</text>
</comment>